<keyword evidence="5 7" id="KW-1133">Transmembrane helix</keyword>
<evidence type="ECO:0000256" key="6">
    <source>
        <dbReference type="ARBA" id="ARBA00023136"/>
    </source>
</evidence>
<evidence type="ECO:0000256" key="4">
    <source>
        <dbReference type="ARBA" id="ARBA00022692"/>
    </source>
</evidence>
<feature type="transmembrane region" description="Helical" evidence="7">
    <location>
        <begin position="12"/>
        <end position="31"/>
    </location>
</feature>
<organism evidence="8 9">
    <name type="scientific">Bizionia paragorgiae</name>
    <dbReference type="NCBI Taxonomy" id="283786"/>
    <lineage>
        <taxon>Bacteria</taxon>
        <taxon>Pseudomonadati</taxon>
        <taxon>Bacteroidota</taxon>
        <taxon>Flavobacteriia</taxon>
        <taxon>Flavobacteriales</taxon>
        <taxon>Flavobacteriaceae</taxon>
        <taxon>Bizionia</taxon>
    </lineage>
</organism>
<feature type="transmembrane region" description="Helical" evidence="7">
    <location>
        <begin position="78"/>
        <end position="95"/>
    </location>
</feature>
<feature type="transmembrane region" description="Helical" evidence="7">
    <location>
        <begin position="51"/>
        <end position="71"/>
    </location>
</feature>
<proteinExistence type="inferred from homology"/>
<keyword evidence="9" id="KW-1185">Reference proteome</keyword>
<keyword evidence="6 7" id="KW-0472">Membrane</keyword>
<evidence type="ECO:0000313" key="9">
    <source>
        <dbReference type="Proteomes" id="UP000198846"/>
    </source>
</evidence>
<sequence length="133" mass="14491">MMNTPFKTNNLSIALLILRVGAGGLMLIHGIPKLQMLFSGEIQFPGVMGLSPTISLILAVFSEVLCSVLILIGLKTRLATIPLILTMLIAVFMIHASDPFAKQELGLLYLFLYIPLFLLGSGKFSVDALMQKK</sequence>
<dbReference type="PANTHER" id="PTHR33452">
    <property type="entry name" value="OXIDOREDUCTASE CATD-RELATED"/>
    <property type="match status" value="1"/>
</dbReference>
<dbReference type="OrthoDB" id="9813193at2"/>
<evidence type="ECO:0000256" key="3">
    <source>
        <dbReference type="ARBA" id="ARBA00022475"/>
    </source>
</evidence>
<accession>A0A1H3ZDX6</accession>
<dbReference type="AlphaFoldDB" id="A0A1H3ZDX6"/>
<evidence type="ECO:0000256" key="2">
    <source>
        <dbReference type="ARBA" id="ARBA00006679"/>
    </source>
</evidence>
<dbReference type="Pfam" id="PF07681">
    <property type="entry name" value="DoxX"/>
    <property type="match status" value="1"/>
</dbReference>
<name>A0A1H3ZDX6_BIZPA</name>
<protein>
    <submittedName>
        <fullName evidence="8">Putative oxidoreductase</fullName>
    </submittedName>
</protein>
<dbReference type="EMBL" id="FNQK01000008">
    <property type="protein sequence ID" value="SEA21969.1"/>
    <property type="molecule type" value="Genomic_DNA"/>
</dbReference>
<dbReference type="RefSeq" id="WP_092133589.1">
    <property type="nucleotide sequence ID" value="NZ_FNQK01000008.1"/>
</dbReference>
<gene>
    <name evidence="8" type="ORF">SAMN04487990_108107</name>
</gene>
<comment type="subcellular location">
    <subcellularLocation>
        <location evidence="1">Cell membrane</location>
        <topology evidence="1">Multi-pass membrane protein</topology>
    </subcellularLocation>
</comment>
<feature type="transmembrane region" description="Helical" evidence="7">
    <location>
        <begin position="107"/>
        <end position="126"/>
    </location>
</feature>
<dbReference type="GO" id="GO:0005886">
    <property type="term" value="C:plasma membrane"/>
    <property type="evidence" value="ECO:0007669"/>
    <property type="project" value="UniProtKB-SubCell"/>
</dbReference>
<evidence type="ECO:0000256" key="5">
    <source>
        <dbReference type="ARBA" id="ARBA00022989"/>
    </source>
</evidence>
<keyword evidence="4 7" id="KW-0812">Transmembrane</keyword>
<dbReference type="Proteomes" id="UP000198846">
    <property type="component" value="Unassembled WGS sequence"/>
</dbReference>
<keyword evidence="3" id="KW-1003">Cell membrane</keyword>
<evidence type="ECO:0000256" key="7">
    <source>
        <dbReference type="SAM" id="Phobius"/>
    </source>
</evidence>
<reference evidence="9" key="1">
    <citation type="submission" date="2016-10" db="EMBL/GenBank/DDBJ databases">
        <authorList>
            <person name="Varghese N."/>
            <person name="Submissions S."/>
        </authorList>
    </citation>
    <scope>NUCLEOTIDE SEQUENCE [LARGE SCALE GENOMIC DNA]</scope>
    <source>
        <strain evidence="9">DSM 23842</strain>
    </source>
</reference>
<comment type="similarity">
    <text evidence="2">Belongs to the DoxX family.</text>
</comment>
<dbReference type="InterPro" id="IPR051907">
    <property type="entry name" value="DoxX-like_oxidoreductase"/>
</dbReference>
<evidence type="ECO:0000313" key="8">
    <source>
        <dbReference type="EMBL" id="SEA21969.1"/>
    </source>
</evidence>
<dbReference type="InterPro" id="IPR032808">
    <property type="entry name" value="DoxX"/>
</dbReference>
<dbReference type="PANTHER" id="PTHR33452:SF1">
    <property type="entry name" value="INNER MEMBRANE PROTEIN YPHA-RELATED"/>
    <property type="match status" value="1"/>
</dbReference>
<evidence type="ECO:0000256" key="1">
    <source>
        <dbReference type="ARBA" id="ARBA00004651"/>
    </source>
</evidence>